<keyword evidence="3" id="KW-0540">Nuclease</keyword>
<reference evidence="3" key="4">
    <citation type="submission" date="2016-11" db="EMBL/GenBank/DDBJ databases">
        <authorList>
            <person name="Varghese N."/>
            <person name="Submissions S."/>
        </authorList>
    </citation>
    <scope>NUCLEOTIDE SEQUENCE</scope>
    <source>
        <strain evidence="3">DSM 1682</strain>
    </source>
</reference>
<dbReference type="GO" id="GO:0003676">
    <property type="term" value="F:nucleic acid binding"/>
    <property type="evidence" value="ECO:0007669"/>
    <property type="project" value="InterPro"/>
</dbReference>
<dbReference type="SMART" id="SM00507">
    <property type="entry name" value="HNHc"/>
    <property type="match status" value="1"/>
</dbReference>
<dbReference type="RefSeq" id="WP_066052107.1">
    <property type="nucleotide sequence ID" value="NZ_FQUA01000014.1"/>
</dbReference>
<dbReference type="Pfam" id="PF01844">
    <property type="entry name" value="HNH"/>
    <property type="match status" value="1"/>
</dbReference>
<evidence type="ECO:0000313" key="2">
    <source>
        <dbReference type="EMBL" id="AMJ41993.1"/>
    </source>
</evidence>
<keyword evidence="3" id="KW-0378">Hydrolase</keyword>
<dbReference type="Proteomes" id="UP000184204">
    <property type="component" value="Unassembled WGS sequence"/>
</dbReference>
<proteinExistence type="predicted"/>
<dbReference type="EMBL" id="FQUA01000014">
    <property type="protein sequence ID" value="SHF03374.1"/>
    <property type="molecule type" value="Genomic_DNA"/>
</dbReference>
<dbReference type="AlphaFoldDB" id="A0A110A7E9"/>
<dbReference type="Gene3D" id="1.10.30.50">
    <property type="match status" value="1"/>
</dbReference>
<dbReference type="Proteomes" id="UP000068026">
    <property type="component" value="Chromosome"/>
</dbReference>
<dbReference type="OrthoDB" id="9811997at2"/>
<organism evidence="3 5">
    <name type="scientific">Anaerotignum propionicum DSM 1682</name>
    <dbReference type="NCBI Taxonomy" id="991789"/>
    <lineage>
        <taxon>Bacteria</taxon>
        <taxon>Bacillati</taxon>
        <taxon>Bacillota</taxon>
        <taxon>Clostridia</taxon>
        <taxon>Lachnospirales</taxon>
        <taxon>Anaerotignaceae</taxon>
        <taxon>Anaerotignum</taxon>
    </lineage>
</organism>
<keyword evidence="3" id="KW-0255">Endonuclease</keyword>
<sequence length="116" mass="14258">MKRLTELIALIRSGDVHKFYTSPEWRRKRREIFERDHFECQVCKNKYKRYTKATTVHHVKELRQFPLLCLSSYYTNESGRKERNLISVCKYCHETECHPERMGKYEKKKPLTEEKW</sequence>
<reference evidence="4" key="2">
    <citation type="submission" date="2016-01" db="EMBL/GenBank/DDBJ databases">
        <authorList>
            <person name="Poehlein A."/>
            <person name="Schlien K."/>
            <person name="Gottschalk G."/>
            <person name="Buckel W."/>
            <person name="Daniel R."/>
        </authorList>
    </citation>
    <scope>NUCLEOTIDE SEQUENCE [LARGE SCALE GENOMIC DNA]</scope>
    <source>
        <strain evidence="4">X2</strain>
    </source>
</reference>
<dbReference type="KEGG" id="cpro:CPRO_24270"/>
<reference evidence="2 4" key="1">
    <citation type="journal article" date="2016" name="Genome Announc.">
        <title>Complete Genome Sequence of the Amino Acid-Fermenting Clostridium propionicum X2 (DSM 1682).</title>
        <authorList>
            <person name="Poehlein A."/>
            <person name="Schlien K."/>
            <person name="Chowdhury N.P."/>
            <person name="Gottschalk G."/>
            <person name="Buckel W."/>
            <person name="Daniel R."/>
        </authorList>
    </citation>
    <scope>NUCLEOTIDE SEQUENCE [LARGE SCALE GENOMIC DNA]</scope>
    <source>
        <strain evidence="2 4">X2</strain>
    </source>
</reference>
<evidence type="ECO:0000313" key="3">
    <source>
        <dbReference type="EMBL" id="SHF03374.1"/>
    </source>
</evidence>
<evidence type="ECO:0000313" key="4">
    <source>
        <dbReference type="Proteomes" id="UP000068026"/>
    </source>
</evidence>
<dbReference type="EMBL" id="CP014223">
    <property type="protein sequence ID" value="AMJ41993.1"/>
    <property type="molecule type" value="Genomic_DNA"/>
</dbReference>
<reference evidence="5" key="3">
    <citation type="submission" date="2016-11" db="EMBL/GenBank/DDBJ databases">
        <authorList>
            <person name="Jaros S."/>
            <person name="Januszkiewicz K."/>
            <person name="Wedrychowicz H."/>
        </authorList>
    </citation>
    <scope>NUCLEOTIDE SEQUENCE [LARGE SCALE GENOMIC DNA]</scope>
    <source>
        <strain evidence="5">DSM 1682</strain>
    </source>
</reference>
<evidence type="ECO:0000313" key="5">
    <source>
        <dbReference type="Proteomes" id="UP000184204"/>
    </source>
</evidence>
<evidence type="ECO:0000259" key="1">
    <source>
        <dbReference type="SMART" id="SM00507"/>
    </source>
</evidence>
<dbReference type="CDD" id="cd00085">
    <property type="entry name" value="HNHc"/>
    <property type="match status" value="1"/>
</dbReference>
<keyword evidence="4" id="KW-1185">Reference proteome</keyword>
<dbReference type="InterPro" id="IPR002711">
    <property type="entry name" value="HNH"/>
</dbReference>
<protein>
    <submittedName>
        <fullName evidence="3">HNH endonuclease</fullName>
    </submittedName>
</protein>
<dbReference type="InterPro" id="IPR003615">
    <property type="entry name" value="HNH_nuc"/>
</dbReference>
<feature type="domain" description="HNH nuclease" evidence="1">
    <location>
        <begin position="27"/>
        <end position="94"/>
    </location>
</feature>
<name>A0A110A7E9_ANAPI</name>
<dbReference type="GO" id="GO:0004519">
    <property type="term" value="F:endonuclease activity"/>
    <property type="evidence" value="ECO:0007669"/>
    <property type="project" value="UniProtKB-KW"/>
</dbReference>
<accession>A0A110A7E9</accession>
<gene>
    <name evidence="2" type="ORF">CPRO_24270</name>
    <name evidence="3" type="ORF">SAMN02745151_02565</name>
</gene>
<dbReference type="GO" id="GO:0008270">
    <property type="term" value="F:zinc ion binding"/>
    <property type="evidence" value="ECO:0007669"/>
    <property type="project" value="InterPro"/>
</dbReference>